<evidence type="ECO:0000256" key="11">
    <source>
        <dbReference type="ARBA" id="ARBA00022741"/>
    </source>
</evidence>
<dbReference type="SMART" id="SM00109">
    <property type="entry name" value="C1"/>
    <property type="match status" value="2"/>
</dbReference>
<reference evidence="27" key="4">
    <citation type="submission" date="2025-09" db="UniProtKB">
        <authorList>
            <consortium name="Ensembl"/>
        </authorList>
    </citation>
    <scope>IDENTIFICATION</scope>
</reference>
<evidence type="ECO:0000256" key="1">
    <source>
        <dbReference type="ARBA" id="ARBA00001946"/>
    </source>
</evidence>
<evidence type="ECO:0000259" key="24">
    <source>
        <dbReference type="PROSITE" id="PS50003"/>
    </source>
</evidence>
<evidence type="ECO:0000259" key="26">
    <source>
        <dbReference type="PROSITE" id="PS50081"/>
    </source>
</evidence>
<evidence type="ECO:0000259" key="25">
    <source>
        <dbReference type="PROSITE" id="PS50011"/>
    </source>
</evidence>
<dbReference type="Ensembl" id="ENSACLT00000085538.1">
    <property type="protein sequence ID" value="ENSACLP00000066822.1"/>
    <property type="gene ID" value="ENSACLG00000017889.2"/>
</dbReference>
<dbReference type="PROSITE" id="PS00108">
    <property type="entry name" value="PROTEIN_KINASE_ST"/>
    <property type="match status" value="1"/>
</dbReference>
<evidence type="ECO:0000256" key="7">
    <source>
        <dbReference type="ARBA" id="ARBA00022553"/>
    </source>
</evidence>
<keyword evidence="13 19" id="KW-0418">Kinase</keyword>
<evidence type="ECO:0000256" key="17">
    <source>
        <dbReference type="ARBA" id="ARBA00023136"/>
    </source>
</evidence>
<keyword evidence="6 19" id="KW-0723">Serine/threonine-protein kinase</keyword>
<dbReference type="FunFam" id="3.30.60.20:FF:000019">
    <property type="entry name" value="Serine/threonine-protein kinase"/>
    <property type="match status" value="1"/>
</dbReference>
<dbReference type="InterPro" id="IPR011993">
    <property type="entry name" value="PH-like_dom_sf"/>
</dbReference>
<dbReference type="InterPro" id="IPR015727">
    <property type="entry name" value="Protein_Kinase_C_mu-related"/>
</dbReference>
<keyword evidence="9 19" id="KW-0479">Metal-binding</keyword>
<evidence type="ECO:0000256" key="9">
    <source>
        <dbReference type="ARBA" id="ARBA00022723"/>
    </source>
</evidence>
<reference evidence="28" key="2">
    <citation type="submission" date="2023-03" db="EMBL/GenBank/DDBJ databases">
        <authorList>
            <consortium name="Wellcome Sanger Institute Data Sharing"/>
        </authorList>
    </citation>
    <scope>NUCLEOTIDE SEQUENCE [LARGE SCALE GENOMIC DNA]</scope>
</reference>
<keyword evidence="10" id="KW-0677">Repeat</keyword>
<dbReference type="InterPro" id="IPR002219">
    <property type="entry name" value="PKC_DAG/PE"/>
</dbReference>
<dbReference type="SUPFAM" id="SSF50729">
    <property type="entry name" value="PH domain-like"/>
    <property type="match status" value="1"/>
</dbReference>
<dbReference type="CDD" id="cd14082">
    <property type="entry name" value="STKc_PKD"/>
    <property type="match status" value="1"/>
</dbReference>
<dbReference type="Pfam" id="PF00130">
    <property type="entry name" value="C1_1"/>
    <property type="match status" value="2"/>
</dbReference>
<evidence type="ECO:0000256" key="18">
    <source>
        <dbReference type="ARBA" id="ARBA00047272"/>
    </source>
</evidence>
<evidence type="ECO:0000256" key="13">
    <source>
        <dbReference type="ARBA" id="ARBA00022777"/>
    </source>
</evidence>
<dbReference type="PROSITE" id="PS00479">
    <property type="entry name" value="ZF_DAG_PE_1"/>
    <property type="match status" value="2"/>
</dbReference>
<organism evidence="27 28">
    <name type="scientific">Astatotilapia calliptera</name>
    <name type="common">Eastern happy</name>
    <name type="synonym">Chromis callipterus</name>
    <dbReference type="NCBI Taxonomy" id="8154"/>
    <lineage>
        <taxon>Eukaryota</taxon>
        <taxon>Metazoa</taxon>
        <taxon>Chordata</taxon>
        <taxon>Craniata</taxon>
        <taxon>Vertebrata</taxon>
        <taxon>Euteleostomi</taxon>
        <taxon>Actinopterygii</taxon>
        <taxon>Neopterygii</taxon>
        <taxon>Teleostei</taxon>
        <taxon>Neoteleostei</taxon>
        <taxon>Acanthomorphata</taxon>
        <taxon>Ovalentaria</taxon>
        <taxon>Cichlomorphae</taxon>
        <taxon>Cichliformes</taxon>
        <taxon>Cichlidae</taxon>
        <taxon>African cichlids</taxon>
        <taxon>Pseudocrenilabrinae</taxon>
        <taxon>Haplochromini</taxon>
        <taxon>Astatotilapia</taxon>
    </lineage>
</organism>
<sequence>MANASPCMPSGAAMAQLTPGHGGGAGAVMPVIPVMPTMPQTPAGVSFIIQIGLTRESVLMPQAADLAYVKQMACSIVDTKFPECGFYGIYDKILLFKHDTSTNNILQLVKAASEIQEGDLVEVVLSAAATFEDFQIRPHALNVHSYRAPAFCDHCGEMLFGLVRQGLKCDGCGLNYHKRCAFSIPNNCSGARKRRLSTTSLSSSQSLRLSTTESVYSVGTASTSSDARRFYTGRPVHLDKMLMSKVKVPHTFAVHSYTRPTVCQYCKRLLRGLFRQGLQCKDCKFNCHKRCAYKVPNDCLGETIGDMLSPTADPEVPMDFSSEYDGSDKSSIDDSDEACSIPGSFSPDNNQDGTNGDQRCEIVYIPLMRVVQSVRQTTRRSSTAIKEGWMVHYSNKDTLRKRHYWRLDCKCIILFQNNTSNKYYKEIPLSEILELRPASNFSLVSQGTNPHCFELITATMCYFVGEDPNTLPSTPPSPSQVAPNSGIGREVAKAWESAIRQALMPVIFQDAPPAAGNMPHRQASVSISVSNSQIQENVDIGTVYQIFADEVLGSGQFGVVYGGKHRKTGRDVAVKVIDKLRFPTKQESQLRNEVAILQSLRHLGIVNLECMFETPEKVFVVMEKLHGDMLEMILSSEKGRLPERLTKFLITQILAALRHLHFKNIVHCDLKPENVLLASADPSPQVKLCDFGFARIIGEKSFRRSVVGTPAYLAPEVLLNQGYNRSLDMWSVGVIMYVSLSGTFPFNEDEDINDQIHNAAFMYPPNPWKQISSDAIDLINNLLQVKMRKRYSVDKSLSHAYLQDYQTWLDLRELETKLGERYITHESDDSRWQMYAREHTLPYPAHFVPPPLAQASDDEDGGEDADMQGLTERVSIL</sequence>
<evidence type="ECO:0000256" key="12">
    <source>
        <dbReference type="ARBA" id="ARBA00022771"/>
    </source>
</evidence>
<evidence type="ECO:0000256" key="10">
    <source>
        <dbReference type="ARBA" id="ARBA00022737"/>
    </source>
</evidence>
<dbReference type="InterPro" id="IPR046349">
    <property type="entry name" value="C1-like_sf"/>
</dbReference>
<dbReference type="GO" id="GO:0008270">
    <property type="term" value="F:zinc ion binding"/>
    <property type="evidence" value="ECO:0007669"/>
    <property type="project" value="UniProtKB-KW"/>
</dbReference>
<evidence type="ECO:0000256" key="19">
    <source>
        <dbReference type="PIRNR" id="PIRNR000552"/>
    </source>
</evidence>
<dbReference type="EC" id="2.7.11.13" evidence="19"/>
<evidence type="ECO:0000256" key="14">
    <source>
        <dbReference type="ARBA" id="ARBA00022833"/>
    </source>
</evidence>
<keyword evidence="11 19" id="KW-0547">Nucleotide-binding</keyword>
<keyword evidence="28" id="KW-1185">Reference proteome</keyword>
<keyword evidence="8 19" id="KW-0808">Transferase</keyword>
<feature type="binding site" evidence="21 22">
    <location>
        <position position="575"/>
    </location>
    <ligand>
        <name>ATP</name>
        <dbReference type="ChEBI" id="CHEBI:30616"/>
    </ligand>
</feature>
<evidence type="ECO:0000256" key="3">
    <source>
        <dbReference type="ARBA" id="ARBA00004496"/>
    </source>
</evidence>
<evidence type="ECO:0000256" key="22">
    <source>
        <dbReference type="PROSITE-ProRule" id="PRU10141"/>
    </source>
</evidence>
<keyword evidence="7" id="KW-0597">Phosphoprotein</keyword>
<dbReference type="InterPro" id="IPR020454">
    <property type="entry name" value="DAG/PE-bd"/>
</dbReference>
<dbReference type="InterPro" id="IPR011009">
    <property type="entry name" value="Kinase-like_dom_sf"/>
</dbReference>
<dbReference type="InterPro" id="IPR057764">
    <property type="entry name" value="Ubiquitin_PRKD1-3_N"/>
</dbReference>
<evidence type="ECO:0000256" key="21">
    <source>
        <dbReference type="PIRSR" id="PIRSR000552-2"/>
    </source>
</evidence>
<evidence type="ECO:0000256" key="23">
    <source>
        <dbReference type="SAM" id="MobiDB-lite"/>
    </source>
</evidence>
<feature type="active site" description="Proton acceptor" evidence="20">
    <location>
        <position position="669"/>
    </location>
</feature>
<feature type="domain" description="Protein kinase" evidence="25">
    <location>
        <begin position="546"/>
        <end position="802"/>
    </location>
</feature>
<evidence type="ECO:0000313" key="28">
    <source>
        <dbReference type="Proteomes" id="UP000265100"/>
    </source>
</evidence>
<dbReference type="Proteomes" id="UP000265100">
    <property type="component" value="Chromosome 14"/>
</dbReference>
<dbReference type="PIRSF" id="PIRSF000552">
    <property type="entry name" value="PKC_mu_nu_D2"/>
    <property type="match status" value="1"/>
</dbReference>
<comment type="catalytic activity">
    <reaction evidence="18 19">
        <text>L-threonyl-[protein] + ATP = O-phospho-L-threonyl-[protein] + ADP + H(+)</text>
        <dbReference type="Rhea" id="RHEA:46608"/>
        <dbReference type="Rhea" id="RHEA-COMP:11060"/>
        <dbReference type="Rhea" id="RHEA-COMP:11605"/>
        <dbReference type="ChEBI" id="CHEBI:15378"/>
        <dbReference type="ChEBI" id="CHEBI:30013"/>
        <dbReference type="ChEBI" id="CHEBI:30616"/>
        <dbReference type="ChEBI" id="CHEBI:61977"/>
        <dbReference type="ChEBI" id="CHEBI:456216"/>
        <dbReference type="EC" id="2.7.11.13"/>
    </reaction>
</comment>
<dbReference type="InterPro" id="IPR008271">
    <property type="entry name" value="Ser/Thr_kinase_AS"/>
</dbReference>
<dbReference type="GO" id="GO:0005829">
    <property type="term" value="C:cytosol"/>
    <property type="evidence" value="ECO:0007669"/>
    <property type="project" value="TreeGrafter"/>
</dbReference>
<evidence type="ECO:0000256" key="6">
    <source>
        <dbReference type="ARBA" id="ARBA00022527"/>
    </source>
</evidence>
<evidence type="ECO:0000256" key="15">
    <source>
        <dbReference type="ARBA" id="ARBA00022840"/>
    </source>
</evidence>
<reference evidence="27" key="3">
    <citation type="submission" date="2025-08" db="UniProtKB">
        <authorList>
            <consortium name="Ensembl"/>
        </authorList>
    </citation>
    <scope>IDENTIFICATION</scope>
</reference>
<dbReference type="GeneTree" id="ENSGT00950000183024"/>
<dbReference type="PRINTS" id="PR00008">
    <property type="entry name" value="DAGPEDOMAIN"/>
</dbReference>
<reference evidence="27 28" key="1">
    <citation type="submission" date="2018-05" db="EMBL/GenBank/DDBJ databases">
        <authorList>
            <person name="Datahose"/>
        </authorList>
    </citation>
    <scope>NUCLEOTIDE SEQUENCE</scope>
</reference>
<feature type="domain" description="Phorbol-ester/DAG-type" evidence="26">
    <location>
        <begin position="249"/>
        <end position="299"/>
    </location>
</feature>
<dbReference type="GO" id="GO:0035556">
    <property type="term" value="P:intracellular signal transduction"/>
    <property type="evidence" value="ECO:0007669"/>
    <property type="project" value="TreeGrafter"/>
</dbReference>
<keyword evidence="5 19" id="KW-0963">Cytoplasm</keyword>
<dbReference type="SMART" id="SM00233">
    <property type="entry name" value="PH"/>
    <property type="match status" value="1"/>
</dbReference>
<dbReference type="Pfam" id="PF00169">
    <property type="entry name" value="PH"/>
    <property type="match status" value="1"/>
</dbReference>
<comment type="subcellular location">
    <subcellularLocation>
        <location evidence="3 19">Cytoplasm</location>
    </subcellularLocation>
    <subcellularLocation>
        <location evidence="2">Membrane</location>
    </subcellularLocation>
</comment>
<dbReference type="SUPFAM" id="SSF57889">
    <property type="entry name" value="Cysteine-rich domain"/>
    <property type="match status" value="2"/>
</dbReference>
<dbReference type="Pfam" id="PF25525">
    <property type="entry name" value="Ubiquitin_PRKD1_N"/>
    <property type="match status" value="1"/>
</dbReference>
<dbReference type="AlphaFoldDB" id="A0AAX7UDG7"/>
<feature type="compositionally biased region" description="Acidic residues" evidence="23">
    <location>
        <begin position="856"/>
        <end position="866"/>
    </location>
</feature>
<proteinExistence type="inferred from homology"/>
<comment type="activity regulation">
    <text evidence="19">Activated by DAG and phorbol esters.</text>
</comment>
<keyword evidence="16 19" id="KW-0460">Magnesium</keyword>
<dbReference type="FunFam" id="3.30.60.20:FF:000007">
    <property type="entry name" value="Serine/threonine-protein kinase"/>
    <property type="match status" value="1"/>
</dbReference>
<dbReference type="Gene3D" id="3.30.200.20">
    <property type="entry name" value="Phosphorylase Kinase, domain 1"/>
    <property type="match status" value="1"/>
</dbReference>
<dbReference type="PANTHER" id="PTHR22968">
    <property type="entry name" value="PROTEIN KINASE C, MU"/>
    <property type="match status" value="1"/>
</dbReference>
<feature type="region of interest" description="Disordered" evidence="23">
    <location>
        <begin position="318"/>
        <end position="337"/>
    </location>
</feature>
<dbReference type="FunFam" id="1.10.510.10:FF:000151">
    <property type="entry name" value="Serine/threonine-protein kinase"/>
    <property type="match status" value="1"/>
</dbReference>
<dbReference type="SMART" id="SM00220">
    <property type="entry name" value="S_TKc"/>
    <property type="match status" value="1"/>
</dbReference>
<evidence type="ECO:0000256" key="16">
    <source>
        <dbReference type="ARBA" id="ARBA00022842"/>
    </source>
</evidence>
<dbReference type="FunFam" id="2.30.29.30:FF:000056">
    <property type="entry name" value="Serine/threonine-protein kinase"/>
    <property type="match status" value="1"/>
</dbReference>
<keyword evidence="14" id="KW-0862">Zinc</keyword>
<dbReference type="PROSITE" id="PS00107">
    <property type="entry name" value="PROTEIN_KINASE_ATP"/>
    <property type="match status" value="1"/>
</dbReference>
<evidence type="ECO:0000256" key="8">
    <source>
        <dbReference type="ARBA" id="ARBA00022679"/>
    </source>
</evidence>
<dbReference type="PROSITE" id="PS50081">
    <property type="entry name" value="ZF_DAG_PE_2"/>
    <property type="match status" value="2"/>
</dbReference>
<dbReference type="FunFam" id="3.30.200.20:FF:000137">
    <property type="entry name" value="Serine/threonine-protein kinase"/>
    <property type="match status" value="1"/>
</dbReference>
<feature type="domain" description="PH" evidence="24">
    <location>
        <begin position="383"/>
        <end position="504"/>
    </location>
</feature>
<comment type="cofactor">
    <cofactor evidence="1 19">
        <name>Mg(2+)</name>
        <dbReference type="ChEBI" id="CHEBI:18420"/>
    </cofactor>
</comment>
<evidence type="ECO:0000256" key="5">
    <source>
        <dbReference type="ARBA" id="ARBA00022490"/>
    </source>
</evidence>
<name>A0AAX7UDG7_ASTCA</name>
<accession>A0AAX7UDG7</accession>
<dbReference type="CDD" id="cd01239">
    <property type="entry name" value="PH_PKD"/>
    <property type="match status" value="1"/>
</dbReference>
<dbReference type="SUPFAM" id="SSF56112">
    <property type="entry name" value="Protein kinase-like (PK-like)"/>
    <property type="match status" value="1"/>
</dbReference>
<dbReference type="PROSITE" id="PS50003">
    <property type="entry name" value="PH_DOMAIN"/>
    <property type="match status" value="1"/>
</dbReference>
<feature type="binding site" evidence="21">
    <location>
        <begin position="552"/>
        <end position="560"/>
    </location>
    <ligand>
        <name>ATP</name>
        <dbReference type="ChEBI" id="CHEBI:30616"/>
    </ligand>
</feature>
<dbReference type="GO" id="GO:0005524">
    <property type="term" value="F:ATP binding"/>
    <property type="evidence" value="ECO:0007669"/>
    <property type="project" value="UniProtKB-UniRule"/>
</dbReference>
<dbReference type="GO" id="GO:0004697">
    <property type="term" value="F:diacylglycerol-dependent serine/threonine kinase activity"/>
    <property type="evidence" value="ECO:0007669"/>
    <property type="project" value="UniProtKB-EC"/>
</dbReference>
<dbReference type="GO" id="GO:0007200">
    <property type="term" value="P:phospholipase C-activating G protein-coupled receptor signaling pathway"/>
    <property type="evidence" value="ECO:0007669"/>
    <property type="project" value="TreeGrafter"/>
</dbReference>
<dbReference type="PANTHER" id="PTHR22968:SF12">
    <property type="entry name" value="SERINE_THREONINE-PROTEIN KINASE D2"/>
    <property type="match status" value="1"/>
</dbReference>
<evidence type="ECO:0000256" key="2">
    <source>
        <dbReference type="ARBA" id="ARBA00004370"/>
    </source>
</evidence>
<evidence type="ECO:0000256" key="4">
    <source>
        <dbReference type="ARBA" id="ARBA00008582"/>
    </source>
</evidence>
<keyword evidence="17" id="KW-0472">Membrane</keyword>
<dbReference type="InterPro" id="IPR001849">
    <property type="entry name" value="PH_domain"/>
</dbReference>
<protein>
    <recommendedName>
        <fullName evidence="19">Serine/threonine-protein kinase</fullName>
        <ecNumber evidence="19">2.7.11.13</ecNumber>
    </recommendedName>
</protein>
<feature type="domain" description="Phorbol-ester/DAG-type" evidence="26">
    <location>
        <begin position="138"/>
        <end position="188"/>
    </location>
</feature>
<keyword evidence="12" id="KW-0863">Zinc-finger</keyword>
<dbReference type="GO" id="GO:0016020">
    <property type="term" value="C:membrane"/>
    <property type="evidence" value="ECO:0007669"/>
    <property type="project" value="UniProtKB-SubCell"/>
</dbReference>
<dbReference type="PROSITE" id="PS50011">
    <property type="entry name" value="PROTEIN_KINASE_DOM"/>
    <property type="match status" value="1"/>
</dbReference>
<feature type="region of interest" description="Disordered" evidence="23">
    <location>
        <begin position="846"/>
        <end position="877"/>
    </location>
</feature>
<evidence type="ECO:0000256" key="20">
    <source>
        <dbReference type="PIRSR" id="PIRSR000552-1"/>
    </source>
</evidence>
<dbReference type="InterPro" id="IPR000719">
    <property type="entry name" value="Prot_kinase_dom"/>
</dbReference>
<keyword evidence="15 19" id="KW-0067">ATP-binding</keyword>
<gene>
    <name evidence="27" type="primary">PRKD2</name>
</gene>
<dbReference type="InterPro" id="IPR017441">
    <property type="entry name" value="Protein_kinase_ATP_BS"/>
</dbReference>
<dbReference type="Pfam" id="PF00069">
    <property type="entry name" value="Pkinase"/>
    <property type="match status" value="1"/>
</dbReference>
<dbReference type="Gene3D" id="1.10.510.10">
    <property type="entry name" value="Transferase(Phosphotransferase) domain 1"/>
    <property type="match status" value="1"/>
</dbReference>
<dbReference type="Gene3D" id="2.30.29.30">
    <property type="entry name" value="Pleckstrin-homology domain (PH domain)/Phosphotyrosine-binding domain (PTB)"/>
    <property type="match status" value="1"/>
</dbReference>
<comment type="similarity">
    <text evidence="4">Belongs to the protein kinase superfamily. CAMK Ser/Thr protein kinase family. PKD subfamily.</text>
</comment>
<evidence type="ECO:0000313" key="27">
    <source>
        <dbReference type="Ensembl" id="ENSACLP00000066822.1"/>
    </source>
</evidence>
<dbReference type="Gene3D" id="3.30.60.20">
    <property type="match status" value="2"/>
</dbReference>